<accession>X0U4U5</accession>
<organism evidence="1">
    <name type="scientific">marine sediment metagenome</name>
    <dbReference type="NCBI Taxonomy" id="412755"/>
    <lineage>
        <taxon>unclassified sequences</taxon>
        <taxon>metagenomes</taxon>
        <taxon>ecological metagenomes</taxon>
    </lineage>
</organism>
<protein>
    <submittedName>
        <fullName evidence="1">Uncharacterized protein</fullName>
    </submittedName>
</protein>
<gene>
    <name evidence="1" type="ORF">S01H1_04258</name>
</gene>
<dbReference type="AlphaFoldDB" id="X0U4U5"/>
<dbReference type="EMBL" id="BARS01002259">
    <property type="protein sequence ID" value="GAF83480.1"/>
    <property type="molecule type" value="Genomic_DNA"/>
</dbReference>
<reference evidence="1" key="1">
    <citation type="journal article" date="2014" name="Front. Microbiol.">
        <title>High frequency of phylogenetically diverse reductive dehalogenase-homologous genes in deep subseafloor sedimentary metagenomes.</title>
        <authorList>
            <person name="Kawai M."/>
            <person name="Futagami T."/>
            <person name="Toyoda A."/>
            <person name="Takaki Y."/>
            <person name="Nishi S."/>
            <person name="Hori S."/>
            <person name="Arai W."/>
            <person name="Tsubouchi T."/>
            <person name="Morono Y."/>
            <person name="Uchiyama I."/>
            <person name="Ito T."/>
            <person name="Fujiyama A."/>
            <person name="Inagaki F."/>
            <person name="Takami H."/>
        </authorList>
    </citation>
    <scope>NUCLEOTIDE SEQUENCE</scope>
    <source>
        <strain evidence="1">Expedition CK06-06</strain>
    </source>
</reference>
<sequence>MGEDKIPDIDLKEMVNQGKEEILDQQTLNIQNNMAKIKHKIVIISGKGGV</sequence>
<proteinExistence type="predicted"/>
<name>X0U4U5_9ZZZZ</name>
<comment type="caution">
    <text evidence="1">The sequence shown here is derived from an EMBL/GenBank/DDBJ whole genome shotgun (WGS) entry which is preliminary data.</text>
</comment>
<feature type="non-terminal residue" evidence="1">
    <location>
        <position position="50"/>
    </location>
</feature>
<evidence type="ECO:0000313" key="1">
    <source>
        <dbReference type="EMBL" id="GAF83480.1"/>
    </source>
</evidence>